<reference evidence="1 2" key="1">
    <citation type="submission" date="2022-12" db="EMBL/GenBank/DDBJ databases">
        <title>Coexistence and Characterization of a Novel Tigecycline Resistance gene tet(X) variant and blaNDM-1 in a Pseudomonas caeni Isolate of Chicken Origin.</title>
        <authorList>
            <person name="Lu X."/>
            <person name="Zhang L."/>
            <person name="Li R."/>
            <person name="Wang Z."/>
        </authorList>
    </citation>
    <scope>NUCLEOTIDE SEQUENCE [LARGE SCALE GENOMIC DNA]</scope>
    <source>
        <strain evidence="1 2">CE14</strain>
    </source>
</reference>
<dbReference type="PANTHER" id="PTHR35602:SF2">
    <property type="entry name" value="UPF0227 PROTEIN YCFP"/>
    <property type="match status" value="1"/>
</dbReference>
<evidence type="ECO:0000313" key="1">
    <source>
        <dbReference type="EMBL" id="WBE25804.1"/>
    </source>
</evidence>
<dbReference type="RefSeq" id="WP_269818746.1">
    <property type="nucleotide sequence ID" value="NZ_CP114976.1"/>
</dbReference>
<dbReference type="KEGG" id="dce:O6P33_02880"/>
<dbReference type="PANTHER" id="PTHR35602">
    <property type="entry name" value="ESTERASE YQIA-RELATED"/>
    <property type="match status" value="1"/>
</dbReference>
<organism evidence="1 2">
    <name type="scientific">Denitrificimonas caeni</name>
    <dbReference type="NCBI Taxonomy" id="521720"/>
    <lineage>
        <taxon>Bacteria</taxon>
        <taxon>Pseudomonadati</taxon>
        <taxon>Pseudomonadota</taxon>
        <taxon>Gammaproteobacteria</taxon>
        <taxon>Pseudomonadales</taxon>
        <taxon>Pseudomonadaceae</taxon>
        <taxon>Denitrificimonas</taxon>
    </lineage>
</organism>
<dbReference type="Pfam" id="PF05728">
    <property type="entry name" value="UPF0227"/>
    <property type="match status" value="1"/>
</dbReference>
<gene>
    <name evidence="1" type="ORF">O6P33_02880</name>
</gene>
<proteinExistence type="predicted"/>
<dbReference type="Proteomes" id="UP001212189">
    <property type="component" value="Chromosome"/>
</dbReference>
<accession>A0AAE9VQ91</accession>
<dbReference type="EMBL" id="CP114976">
    <property type="protein sequence ID" value="WBE25804.1"/>
    <property type="molecule type" value="Genomic_DNA"/>
</dbReference>
<evidence type="ECO:0008006" key="3">
    <source>
        <dbReference type="Google" id="ProtNLM"/>
    </source>
</evidence>
<protein>
    <recommendedName>
        <fullName evidence="3">Esterase</fullName>
    </recommendedName>
</protein>
<sequence length="183" mass="20015">MKILYLHGFASAVKKSSKKYDELSKIGEVVPFAPDYCQGFDQVIKDTLAFAVAAGNIQGIVGTSMGGYTASHIAAQLKVPFVAINPSITPSQTLKKYIGKHQNYDGSSYELKLAHVGSYPDFNTTARGLIIVSALDEVIPAKDTQAFAKEKQLPIISCNYGDHRFEDISPLIEQITKHLQDVH</sequence>
<dbReference type="Gene3D" id="3.40.50.1820">
    <property type="entry name" value="alpha/beta hydrolase"/>
    <property type="match status" value="1"/>
</dbReference>
<dbReference type="InterPro" id="IPR008886">
    <property type="entry name" value="UPF0227/Esterase_YqiA"/>
</dbReference>
<dbReference type="AlphaFoldDB" id="A0AAE9VQ91"/>
<dbReference type="InterPro" id="IPR029058">
    <property type="entry name" value="AB_hydrolase_fold"/>
</dbReference>
<keyword evidence="2" id="KW-1185">Reference proteome</keyword>
<dbReference type="SUPFAM" id="SSF53474">
    <property type="entry name" value="alpha/beta-Hydrolases"/>
    <property type="match status" value="1"/>
</dbReference>
<name>A0AAE9VQ91_9GAMM</name>
<evidence type="ECO:0000313" key="2">
    <source>
        <dbReference type="Proteomes" id="UP001212189"/>
    </source>
</evidence>